<protein>
    <submittedName>
        <fullName evidence="2">Prepilin-type N-terminal cleavage/methylation domain-containing protein</fullName>
    </submittedName>
</protein>
<evidence type="ECO:0000256" key="1">
    <source>
        <dbReference type="SAM" id="Phobius"/>
    </source>
</evidence>
<dbReference type="Proteomes" id="UP000526501">
    <property type="component" value="Unassembled WGS sequence"/>
</dbReference>
<reference evidence="2 3" key="1">
    <citation type="submission" date="2020-07" db="EMBL/GenBank/DDBJ databases">
        <authorList>
            <person name="Feng X."/>
        </authorList>
    </citation>
    <scope>NUCLEOTIDE SEQUENCE [LARGE SCALE GENOMIC DNA]</scope>
    <source>
        <strain evidence="2 3">JCM23202</strain>
    </source>
</reference>
<dbReference type="InterPro" id="IPR012902">
    <property type="entry name" value="N_methyl_site"/>
</dbReference>
<keyword evidence="1" id="KW-0812">Transmembrane</keyword>
<dbReference type="RefSeq" id="WP_185660717.1">
    <property type="nucleotide sequence ID" value="NZ_CAWPOO010000012.1"/>
</dbReference>
<dbReference type="Pfam" id="PF07963">
    <property type="entry name" value="N_methyl"/>
    <property type="match status" value="1"/>
</dbReference>
<accession>A0A7X1EAK0</accession>
<evidence type="ECO:0000313" key="3">
    <source>
        <dbReference type="Proteomes" id="UP000526501"/>
    </source>
</evidence>
<comment type="caution">
    <text evidence="2">The sequence shown here is derived from an EMBL/GenBank/DDBJ whole genome shotgun (WGS) entry which is preliminary data.</text>
</comment>
<name>A0A7X1EAK0_9BACT</name>
<keyword evidence="3" id="KW-1185">Reference proteome</keyword>
<gene>
    <name evidence="2" type="ORF">H5P27_12405</name>
</gene>
<evidence type="ECO:0000313" key="2">
    <source>
        <dbReference type="EMBL" id="MBC2606847.1"/>
    </source>
</evidence>
<keyword evidence="1" id="KW-0472">Membrane</keyword>
<feature type="transmembrane region" description="Helical" evidence="1">
    <location>
        <begin position="20"/>
        <end position="44"/>
    </location>
</feature>
<dbReference type="NCBIfam" id="TIGR02532">
    <property type="entry name" value="IV_pilin_GFxxxE"/>
    <property type="match status" value="1"/>
</dbReference>
<dbReference type="EMBL" id="JACHVC010000012">
    <property type="protein sequence ID" value="MBC2606847.1"/>
    <property type="molecule type" value="Genomic_DNA"/>
</dbReference>
<keyword evidence="1" id="KW-1133">Transmembrane helix</keyword>
<sequence>MTTTIDHSRPLRRKKGMTLVEVMIAITLCGVVLAVSTGSMLFLAKATKGLGNYQGMNMASRFALEDFGSDARMTKDVNYANASSMSLEVYDSSGGLTTVIYRYDSSEGTFSRVIGSTTEVILEDVESLSLVYYNLHGNATTTELEIKEVQLQAEMRRNVLSIKNTNEIISARFMMRNRSVSS</sequence>
<proteinExistence type="predicted"/>
<organism evidence="2 3">
    <name type="scientific">Pelagicoccus albus</name>
    <dbReference type="NCBI Taxonomy" id="415222"/>
    <lineage>
        <taxon>Bacteria</taxon>
        <taxon>Pseudomonadati</taxon>
        <taxon>Verrucomicrobiota</taxon>
        <taxon>Opitutia</taxon>
        <taxon>Puniceicoccales</taxon>
        <taxon>Pelagicoccaceae</taxon>
        <taxon>Pelagicoccus</taxon>
    </lineage>
</organism>
<dbReference type="AlphaFoldDB" id="A0A7X1EAK0"/>